<gene>
    <name evidence="1" type="ORF">GM655_19380</name>
</gene>
<accession>A0ABW9SS22</accession>
<dbReference type="Pfam" id="PF10387">
    <property type="entry name" value="DUF2442"/>
    <property type="match status" value="1"/>
</dbReference>
<proteinExistence type="predicted"/>
<organism evidence="1 2">
    <name type="scientific">Pseudoduganella danionis</name>
    <dbReference type="NCBI Taxonomy" id="1890295"/>
    <lineage>
        <taxon>Bacteria</taxon>
        <taxon>Pseudomonadati</taxon>
        <taxon>Pseudomonadota</taxon>
        <taxon>Betaproteobacteria</taxon>
        <taxon>Burkholderiales</taxon>
        <taxon>Oxalobacteraceae</taxon>
        <taxon>Telluria group</taxon>
        <taxon>Pseudoduganella</taxon>
    </lineage>
</organism>
<keyword evidence="2" id="KW-1185">Reference proteome</keyword>
<dbReference type="Gene3D" id="3.30.2020.40">
    <property type="entry name" value="Uncharacterised protein PF10387, DUF2442"/>
    <property type="match status" value="1"/>
</dbReference>
<evidence type="ECO:0000313" key="2">
    <source>
        <dbReference type="Proteomes" id="UP000735592"/>
    </source>
</evidence>
<sequence length="82" mass="8983">MNTFTLGERIQHASISATHLTVELADGRQISTPLAWYPRLAGASRAQLDQWQIIGDGEGLHWPLCDEDLSLAGMLRGERAPA</sequence>
<dbReference type="RefSeq" id="WP_155436305.1">
    <property type="nucleotide sequence ID" value="NZ_JBHLXK010000002.1"/>
</dbReference>
<dbReference type="InterPro" id="IPR018841">
    <property type="entry name" value="DUF2442"/>
</dbReference>
<dbReference type="EMBL" id="WNKW01000006">
    <property type="protein sequence ID" value="MTW34968.1"/>
    <property type="molecule type" value="Genomic_DNA"/>
</dbReference>
<reference evidence="1 2" key="1">
    <citation type="submission" date="2019-11" db="EMBL/GenBank/DDBJ databases">
        <title>Type strains purchased from KCTC, JCM and DSMZ.</title>
        <authorList>
            <person name="Lu H."/>
        </authorList>
    </citation>
    <scope>NUCLEOTIDE SEQUENCE [LARGE SCALE GENOMIC DNA]</scope>
    <source>
        <strain evidence="1 2">DSM 103461</strain>
    </source>
</reference>
<evidence type="ECO:0000313" key="1">
    <source>
        <dbReference type="EMBL" id="MTW34968.1"/>
    </source>
</evidence>
<protein>
    <submittedName>
        <fullName evidence="1">DUF2442 domain-containing protein</fullName>
    </submittedName>
</protein>
<comment type="caution">
    <text evidence="1">The sequence shown here is derived from an EMBL/GenBank/DDBJ whole genome shotgun (WGS) entry which is preliminary data.</text>
</comment>
<name>A0ABW9SS22_9BURK</name>
<dbReference type="Proteomes" id="UP000735592">
    <property type="component" value="Unassembled WGS sequence"/>
</dbReference>